<sequence length="173" mass="18344">MTITLAPTPVRLSHVTLLDRLYASPDWRHTLTLGLYADEPVTTFRRVEGPFAGYSLAVFGDDDPDAARIAAGIDDGQMPACGLDIDVIVEAIDAIGAILAEGRSGAATLAEVVALRAVAEPWYVADPDTRQTLRAVCSGRPLQVLSDESVTRLQHLTVTLAGLAMAVAVDDFA</sequence>
<evidence type="ECO:0000313" key="2">
    <source>
        <dbReference type="Proteomes" id="UP000198953"/>
    </source>
</evidence>
<keyword evidence="2" id="KW-1185">Reference proteome</keyword>
<dbReference type="Proteomes" id="UP000198953">
    <property type="component" value="Unassembled WGS sequence"/>
</dbReference>
<name>A0A1H8K9Q9_9ACTN</name>
<organism evidence="1 2">
    <name type="scientific">Nonomuraea pusilla</name>
    <dbReference type="NCBI Taxonomy" id="46177"/>
    <lineage>
        <taxon>Bacteria</taxon>
        <taxon>Bacillati</taxon>
        <taxon>Actinomycetota</taxon>
        <taxon>Actinomycetes</taxon>
        <taxon>Streptosporangiales</taxon>
        <taxon>Streptosporangiaceae</taxon>
        <taxon>Nonomuraea</taxon>
    </lineage>
</organism>
<gene>
    <name evidence="1" type="ORF">SAMN05660976_08558</name>
</gene>
<accession>A0A1H8K9Q9</accession>
<dbReference type="RefSeq" id="WP_091106158.1">
    <property type="nucleotide sequence ID" value="NZ_FOBF01000055.1"/>
</dbReference>
<dbReference type="OrthoDB" id="9970524at2"/>
<protein>
    <submittedName>
        <fullName evidence="1">Uncharacterized protein</fullName>
    </submittedName>
</protein>
<reference evidence="1 2" key="1">
    <citation type="submission" date="2016-10" db="EMBL/GenBank/DDBJ databases">
        <authorList>
            <person name="de Groot N.N."/>
        </authorList>
    </citation>
    <scope>NUCLEOTIDE SEQUENCE [LARGE SCALE GENOMIC DNA]</scope>
    <source>
        <strain evidence="1 2">DSM 43357</strain>
    </source>
</reference>
<dbReference type="EMBL" id="FOBF01000055">
    <property type="protein sequence ID" value="SEN89654.1"/>
    <property type="molecule type" value="Genomic_DNA"/>
</dbReference>
<proteinExistence type="predicted"/>
<evidence type="ECO:0000313" key="1">
    <source>
        <dbReference type="EMBL" id="SEN89654.1"/>
    </source>
</evidence>
<dbReference type="AlphaFoldDB" id="A0A1H8K9Q9"/>
<dbReference type="STRING" id="46177.SAMN05660976_08558"/>